<name>A0AAW0K4M0_QUESU</name>
<evidence type="ECO:0000313" key="2">
    <source>
        <dbReference type="EMBL" id="KAK7833516.1"/>
    </source>
</evidence>
<feature type="compositionally biased region" description="Pro residues" evidence="1">
    <location>
        <begin position="132"/>
        <end position="148"/>
    </location>
</feature>
<proteinExistence type="predicted"/>
<dbReference type="EMBL" id="PKMF04000405">
    <property type="protein sequence ID" value="KAK7833516.1"/>
    <property type="molecule type" value="Genomic_DNA"/>
</dbReference>
<feature type="compositionally biased region" description="Pro residues" evidence="1">
    <location>
        <begin position="160"/>
        <end position="188"/>
    </location>
</feature>
<dbReference type="Proteomes" id="UP000237347">
    <property type="component" value="Unassembled WGS sequence"/>
</dbReference>
<feature type="compositionally biased region" description="Low complexity" evidence="1">
    <location>
        <begin position="119"/>
        <end position="131"/>
    </location>
</feature>
<reference evidence="2 3" key="1">
    <citation type="journal article" date="2018" name="Sci. Data">
        <title>The draft genome sequence of cork oak.</title>
        <authorList>
            <person name="Ramos A.M."/>
            <person name="Usie A."/>
            <person name="Barbosa P."/>
            <person name="Barros P.M."/>
            <person name="Capote T."/>
            <person name="Chaves I."/>
            <person name="Simoes F."/>
            <person name="Abreu I."/>
            <person name="Carrasquinho I."/>
            <person name="Faro C."/>
            <person name="Guimaraes J.B."/>
            <person name="Mendonca D."/>
            <person name="Nobrega F."/>
            <person name="Rodrigues L."/>
            <person name="Saibo N.J.M."/>
            <person name="Varela M.C."/>
            <person name="Egas C."/>
            <person name="Matos J."/>
            <person name="Miguel C.M."/>
            <person name="Oliveira M.M."/>
            <person name="Ricardo C.P."/>
            <person name="Goncalves S."/>
        </authorList>
    </citation>
    <scope>NUCLEOTIDE SEQUENCE [LARGE SCALE GENOMIC DNA]</scope>
    <source>
        <strain evidence="3">cv. HL8</strain>
    </source>
</reference>
<evidence type="ECO:0000256" key="1">
    <source>
        <dbReference type="SAM" id="MobiDB-lite"/>
    </source>
</evidence>
<sequence>MFGLASMSAANAGRIDHTHPNPINASVLKLQPTHRSEAIWNGQLVVSPKQEKQACPHLQGQIEGYLRLLSRHPMGTEDLKDITDVLNAVQEIGRVRSLDLEAPNEDIATPVATHTQRLSTIESPSTSTTPAGRPPVATPQVVPTPDPSPSTSRPSFSPTIPSPTPRPSPSPPHPSPSSTIPPPTPYPCPKSDIRPPTPQSFPELSPIPSFNLGIGPTPPDMQ</sequence>
<feature type="region of interest" description="Disordered" evidence="1">
    <location>
        <begin position="106"/>
        <end position="222"/>
    </location>
</feature>
<evidence type="ECO:0000313" key="3">
    <source>
        <dbReference type="Proteomes" id="UP000237347"/>
    </source>
</evidence>
<feature type="compositionally biased region" description="Low complexity" evidence="1">
    <location>
        <begin position="149"/>
        <end position="159"/>
    </location>
</feature>
<dbReference type="AlphaFoldDB" id="A0AAW0K4M0"/>
<keyword evidence="3" id="KW-1185">Reference proteome</keyword>
<accession>A0AAW0K4M0</accession>
<protein>
    <submittedName>
        <fullName evidence="2">Uncharacterized protein</fullName>
    </submittedName>
</protein>
<gene>
    <name evidence="2" type="ORF">CFP56_025577</name>
</gene>
<comment type="caution">
    <text evidence="2">The sequence shown here is derived from an EMBL/GenBank/DDBJ whole genome shotgun (WGS) entry which is preliminary data.</text>
</comment>
<organism evidence="2 3">
    <name type="scientific">Quercus suber</name>
    <name type="common">Cork oak</name>
    <dbReference type="NCBI Taxonomy" id="58331"/>
    <lineage>
        <taxon>Eukaryota</taxon>
        <taxon>Viridiplantae</taxon>
        <taxon>Streptophyta</taxon>
        <taxon>Embryophyta</taxon>
        <taxon>Tracheophyta</taxon>
        <taxon>Spermatophyta</taxon>
        <taxon>Magnoliopsida</taxon>
        <taxon>eudicotyledons</taxon>
        <taxon>Gunneridae</taxon>
        <taxon>Pentapetalae</taxon>
        <taxon>rosids</taxon>
        <taxon>fabids</taxon>
        <taxon>Fagales</taxon>
        <taxon>Fagaceae</taxon>
        <taxon>Quercus</taxon>
    </lineage>
</organism>